<accession>A0ABN2SQX0</accession>
<keyword evidence="2" id="KW-1185">Reference proteome</keyword>
<gene>
    <name evidence="1" type="ORF">GCM10009799_14900</name>
</gene>
<dbReference type="RefSeq" id="WP_344161098.1">
    <property type="nucleotide sequence ID" value="NZ_BAAAPC010000005.1"/>
</dbReference>
<protein>
    <submittedName>
        <fullName evidence="1">Uncharacterized protein</fullName>
    </submittedName>
</protein>
<dbReference type="Proteomes" id="UP001501585">
    <property type="component" value="Unassembled WGS sequence"/>
</dbReference>
<organism evidence="1 2">
    <name type="scientific">Nocardiopsis rhodophaea</name>
    <dbReference type="NCBI Taxonomy" id="280238"/>
    <lineage>
        <taxon>Bacteria</taxon>
        <taxon>Bacillati</taxon>
        <taxon>Actinomycetota</taxon>
        <taxon>Actinomycetes</taxon>
        <taxon>Streptosporangiales</taxon>
        <taxon>Nocardiopsidaceae</taxon>
        <taxon>Nocardiopsis</taxon>
    </lineage>
</organism>
<proteinExistence type="predicted"/>
<dbReference type="EMBL" id="BAAAPC010000005">
    <property type="protein sequence ID" value="GAA1990042.1"/>
    <property type="molecule type" value="Genomic_DNA"/>
</dbReference>
<evidence type="ECO:0000313" key="1">
    <source>
        <dbReference type="EMBL" id="GAA1990042.1"/>
    </source>
</evidence>
<comment type="caution">
    <text evidence="1">The sequence shown here is derived from an EMBL/GenBank/DDBJ whole genome shotgun (WGS) entry which is preliminary data.</text>
</comment>
<evidence type="ECO:0000313" key="2">
    <source>
        <dbReference type="Proteomes" id="UP001501585"/>
    </source>
</evidence>
<name>A0ABN2SQX0_9ACTN</name>
<reference evidence="1 2" key="1">
    <citation type="journal article" date="2019" name="Int. J. Syst. Evol. Microbiol.">
        <title>The Global Catalogue of Microorganisms (GCM) 10K type strain sequencing project: providing services to taxonomists for standard genome sequencing and annotation.</title>
        <authorList>
            <consortium name="The Broad Institute Genomics Platform"/>
            <consortium name="The Broad Institute Genome Sequencing Center for Infectious Disease"/>
            <person name="Wu L."/>
            <person name="Ma J."/>
        </authorList>
    </citation>
    <scope>NUCLEOTIDE SEQUENCE [LARGE SCALE GENOMIC DNA]</scope>
    <source>
        <strain evidence="1 2">JCM 15313</strain>
    </source>
</reference>
<sequence>MSGDQGDRRTQARADRLRREIEELRVLVIFGKSYPVEPREPPYFIGDEVAYLEWQRDDIEWRRFWINKG</sequence>